<evidence type="ECO:0000256" key="2">
    <source>
        <dbReference type="ARBA" id="ARBA00006219"/>
    </source>
</evidence>
<keyword evidence="7" id="KW-0808">Transferase</keyword>
<comment type="catalytic activity">
    <reaction evidence="14">
        <text>D-maltose + ATP = alpha-maltose 1-phosphate + ADP + H(+)</text>
        <dbReference type="Rhea" id="RHEA:31915"/>
        <dbReference type="ChEBI" id="CHEBI:15378"/>
        <dbReference type="ChEBI" id="CHEBI:17306"/>
        <dbReference type="ChEBI" id="CHEBI:30616"/>
        <dbReference type="ChEBI" id="CHEBI:63576"/>
        <dbReference type="ChEBI" id="CHEBI:456216"/>
        <dbReference type="EC" id="2.7.1.175"/>
    </reaction>
</comment>
<keyword evidence="6" id="KW-0321">Glycogen metabolism</keyword>
<keyword evidence="10" id="KW-0067">ATP-binding</keyword>
<dbReference type="Pfam" id="PF18085">
    <property type="entry name" value="Mak_N_cap"/>
    <property type="match status" value="1"/>
</dbReference>
<evidence type="ECO:0000256" key="13">
    <source>
        <dbReference type="ARBA" id="ARBA00031251"/>
    </source>
</evidence>
<gene>
    <name evidence="16" type="ORF">RMCB_5076</name>
</gene>
<dbReference type="GO" id="GO:0016301">
    <property type="term" value="F:kinase activity"/>
    <property type="evidence" value="ECO:0007669"/>
    <property type="project" value="UniProtKB-KW"/>
</dbReference>
<protein>
    <recommendedName>
        <fullName evidence="5">Maltokinase</fullName>
        <ecNumber evidence="4">2.7.1.175</ecNumber>
    </recommendedName>
    <alternativeName>
        <fullName evidence="13">Maltose-1-phosphate synthase</fullName>
    </alternativeName>
</protein>
<organism evidence="16 17">
    <name type="scientific">Mycolicibacterium brisbanense</name>
    <dbReference type="NCBI Taxonomy" id="146020"/>
    <lineage>
        <taxon>Bacteria</taxon>
        <taxon>Bacillati</taxon>
        <taxon>Actinomycetota</taxon>
        <taxon>Actinomycetes</taxon>
        <taxon>Mycobacteriales</taxon>
        <taxon>Mycobacteriaceae</taxon>
        <taxon>Mycolicibacterium</taxon>
    </lineage>
</organism>
<dbReference type="InterPro" id="IPR011009">
    <property type="entry name" value="Kinase-like_dom_sf"/>
</dbReference>
<evidence type="ECO:0000256" key="1">
    <source>
        <dbReference type="ARBA" id="ARBA00004964"/>
    </source>
</evidence>
<evidence type="ECO:0000313" key="17">
    <source>
        <dbReference type="Proteomes" id="UP000069620"/>
    </source>
</evidence>
<evidence type="ECO:0000313" key="16">
    <source>
        <dbReference type="EMBL" id="GAS90980.1"/>
    </source>
</evidence>
<dbReference type="OrthoDB" id="3787729at2"/>
<dbReference type="Gene3D" id="3.90.1200.10">
    <property type="match status" value="1"/>
</dbReference>
<evidence type="ECO:0000256" key="4">
    <source>
        <dbReference type="ARBA" id="ARBA00011962"/>
    </source>
</evidence>
<comment type="similarity">
    <text evidence="2">Belongs to the aminoglycoside phosphotransferase family.</text>
</comment>
<dbReference type="STRING" id="146020.RMCB_5076"/>
<evidence type="ECO:0000256" key="3">
    <source>
        <dbReference type="ARBA" id="ARBA00011245"/>
    </source>
</evidence>
<reference evidence="17" key="2">
    <citation type="submission" date="2016-02" db="EMBL/GenBank/DDBJ databases">
        <title>Draft genome sequence of five rapidly growing Mycobacterium species.</title>
        <authorList>
            <person name="Katahira K."/>
            <person name="Gotou Y."/>
            <person name="Iida K."/>
            <person name="Ogura Y."/>
            <person name="Hayashi T."/>
        </authorList>
    </citation>
    <scope>NUCLEOTIDE SEQUENCE [LARGE SCALE GENOMIC DNA]</scope>
    <source>
        <strain evidence="17">JCM15654</strain>
    </source>
</reference>
<dbReference type="InterPro" id="IPR040999">
    <property type="entry name" value="Mak_N_cap"/>
</dbReference>
<keyword evidence="12" id="KW-0119">Carbohydrate metabolism</keyword>
<dbReference type="GO" id="GO:0005524">
    <property type="term" value="F:ATP binding"/>
    <property type="evidence" value="ECO:0007669"/>
    <property type="project" value="UniProtKB-KW"/>
</dbReference>
<dbReference type="AlphaFoldDB" id="A0A124E0M6"/>
<evidence type="ECO:0000256" key="10">
    <source>
        <dbReference type="ARBA" id="ARBA00022840"/>
    </source>
</evidence>
<dbReference type="EMBL" id="BCSX01000044">
    <property type="protein sequence ID" value="GAS90980.1"/>
    <property type="molecule type" value="Genomic_DNA"/>
</dbReference>
<evidence type="ECO:0000256" key="14">
    <source>
        <dbReference type="ARBA" id="ARBA00049067"/>
    </source>
</evidence>
<evidence type="ECO:0000259" key="15">
    <source>
        <dbReference type="Pfam" id="PF18085"/>
    </source>
</evidence>
<comment type="pathway">
    <text evidence="1">Glycan biosynthesis; glycogen biosynthesis.</text>
</comment>
<accession>A0A124E0M6</accession>
<evidence type="ECO:0000256" key="12">
    <source>
        <dbReference type="ARBA" id="ARBA00023277"/>
    </source>
</evidence>
<dbReference type="GO" id="GO:0005978">
    <property type="term" value="P:glycogen biosynthetic process"/>
    <property type="evidence" value="ECO:0007669"/>
    <property type="project" value="UniProtKB-UniPathway"/>
</dbReference>
<evidence type="ECO:0000256" key="11">
    <source>
        <dbReference type="ARBA" id="ARBA00023056"/>
    </source>
</evidence>
<reference evidence="17" key="1">
    <citation type="journal article" date="2016" name="Genome Announc.">
        <title>Draft Genome Sequences of Five Rapidly Growing Mycobacterium Species, M. thermoresistibile, M. fortuitum subsp. acetamidolyticum, M. canariasense, M. brisbanense, and M. novocastrense.</title>
        <authorList>
            <person name="Katahira K."/>
            <person name="Ogura Y."/>
            <person name="Gotoh Y."/>
            <person name="Hayashi T."/>
        </authorList>
    </citation>
    <scope>NUCLEOTIDE SEQUENCE [LARGE SCALE GENOMIC DNA]</scope>
    <source>
        <strain evidence="17">JCM15654</strain>
    </source>
</reference>
<evidence type="ECO:0000256" key="7">
    <source>
        <dbReference type="ARBA" id="ARBA00022679"/>
    </source>
</evidence>
<evidence type="ECO:0000256" key="8">
    <source>
        <dbReference type="ARBA" id="ARBA00022741"/>
    </source>
</evidence>
<proteinExistence type="inferred from homology"/>
<dbReference type="UniPathway" id="UPA00164"/>
<feature type="domain" description="Maltokinase N-terminal cap" evidence="15">
    <location>
        <begin position="19"/>
        <end position="108"/>
    </location>
</feature>
<comment type="subunit">
    <text evidence="3">Monomer.</text>
</comment>
<evidence type="ECO:0000256" key="9">
    <source>
        <dbReference type="ARBA" id="ARBA00022777"/>
    </source>
</evidence>
<dbReference type="Proteomes" id="UP000069620">
    <property type="component" value="Unassembled WGS sequence"/>
</dbReference>
<evidence type="ECO:0000256" key="6">
    <source>
        <dbReference type="ARBA" id="ARBA00022600"/>
    </source>
</evidence>
<keyword evidence="9 16" id="KW-0418">Kinase</keyword>
<evidence type="ECO:0000256" key="5">
    <source>
        <dbReference type="ARBA" id="ARBA00013882"/>
    </source>
</evidence>
<name>A0A124E0M6_9MYCO</name>
<sequence>MEDIDGVAVQVLDIPFDAWLPRQRWYAGRGRTLSAARPVLTVPLTSACARNRLALRDDLFLVLLDASYVDGTVERYQVVMAIGRDQPGHAGAAISSHDGRTAYDALFDADAARYLLKLIDDAATVGPVEFAKEPGARLPLDAAPRVSTAEQSNTSVVFGRDAMLKVFRRVTAGVHPDIELNRALARAGNEHVARLLGSIETRWDGEPCALGVVSEFAADSVEGWHMATTGDTDFADESRLLGAAVASVHTCLADVLGTDSVPFPVDVMVDRLATATQAVPELYDYAPRIKQRYRDLSGRQITVQRVHGDLHLGQVLRTPQRWLLIDFEGEPGKPLQQRRRPDSAVRDVAGMLRSFAYAAYQRPGVAAQAWADRNATAFCDGYAAESGVDPRDSADLLAAYELDKAVYEAAYEARHRPDWLSIPMGSINRLLA</sequence>
<keyword evidence="11" id="KW-0320">Glycogen biosynthesis</keyword>
<comment type="caution">
    <text evidence="16">The sequence shown here is derived from an EMBL/GenBank/DDBJ whole genome shotgun (WGS) entry which is preliminary data.</text>
</comment>
<dbReference type="SUPFAM" id="SSF56112">
    <property type="entry name" value="Protein kinase-like (PK-like)"/>
    <property type="match status" value="1"/>
</dbReference>
<dbReference type="EC" id="2.7.1.175" evidence="4"/>
<keyword evidence="8" id="KW-0547">Nucleotide-binding</keyword>
<keyword evidence="17" id="KW-1185">Reference proteome</keyword>